<dbReference type="InterPro" id="IPR029479">
    <property type="entry name" value="Nitroreductase"/>
</dbReference>
<evidence type="ECO:0000256" key="7">
    <source>
        <dbReference type="ARBA" id="ARBA00023027"/>
    </source>
</evidence>
<organism evidence="10 11">
    <name type="scientific">Streptomyces litmocidini</name>
    <dbReference type="NCBI Taxonomy" id="67318"/>
    <lineage>
        <taxon>Bacteria</taxon>
        <taxon>Bacillati</taxon>
        <taxon>Actinomycetota</taxon>
        <taxon>Actinomycetes</taxon>
        <taxon>Kitasatosporales</taxon>
        <taxon>Streptomycetaceae</taxon>
        <taxon>Streptomyces</taxon>
    </lineage>
</organism>
<dbReference type="EC" id="1.-.-.-" evidence="8"/>
<evidence type="ECO:0000256" key="6">
    <source>
        <dbReference type="ARBA" id="ARBA00023002"/>
    </source>
</evidence>
<evidence type="ECO:0000256" key="8">
    <source>
        <dbReference type="PIRNR" id="PIRNR000232"/>
    </source>
</evidence>
<evidence type="ECO:0000313" key="11">
    <source>
        <dbReference type="Proteomes" id="UP001611339"/>
    </source>
</evidence>
<accession>A0ABW7UI60</accession>
<keyword evidence="6 8" id="KW-0560">Oxidoreductase</keyword>
<keyword evidence="3 8" id="KW-0285">Flavoprotein</keyword>
<dbReference type="EMBL" id="JBIRUI010000033">
    <property type="protein sequence ID" value="MFI1719288.1"/>
    <property type="molecule type" value="Genomic_DNA"/>
</dbReference>
<keyword evidence="7 8" id="KW-0520">NAD</keyword>
<dbReference type="Pfam" id="PF00881">
    <property type="entry name" value="Nitroreductase"/>
    <property type="match status" value="1"/>
</dbReference>
<name>A0ABW7UI60_9ACTN</name>
<sequence>MDVFTALLTRRSVTRLLDPAPGDEEFRYLLQSAATAPDHGVLRPWRWILVRDDGLDIVVDSLAEERPDLSRAQLAAKVVRAPLKAMLVFRPRVGHRVPEWEQLAAASAMTHALLLLLHARGYGAIWRTGLLCTSRTLPTRLGLGAEERLLGALDIGSPDPSAPPQRRRPPVDVRDHVATLV</sequence>
<dbReference type="InterPro" id="IPR026021">
    <property type="entry name" value="YdjA-like"/>
</dbReference>
<keyword evidence="5 8" id="KW-0521">NADP</keyword>
<feature type="domain" description="Nitroreductase" evidence="9">
    <location>
        <begin position="9"/>
        <end position="156"/>
    </location>
</feature>
<dbReference type="Proteomes" id="UP001611339">
    <property type="component" value="Unassembled WGS sequence"/>
</dbReference>
<evidence type="ECO:0000256" key="3">
    <source>
        <dbReference type="ARBA" id="ARBA00022630"/>
    </source>
</evidence>
<evidence type="ECO:0000256" key="2">
    <source>
        <dbReference type="ARBA" id="ARBA00007118"/>
    </source>
</evidence>
<evidence type="ECO:0000256" key="4">
    <source>
        <dbReference type="ARBA" id="ARBA00022643"/>
    </source>
</evidence>
<comment type="cofactor">
    <cofactor evidence="1 8">
        <name>FMN</name>
        <dbReference type="ChEBI" id="CHEBI:58210"/>
    </cofactor>
</comment>
<protein>
    <recommendedName>
        <fullName evidence="8">Putative NAD(P)H nitroreductase</fullName>
        <ecNumber evidence="8">1.-.-.-</ecNumber>
    </recommendedName>
</protein>
<dbReference type="PIRSF" id="PIRSF000232">
    <property type="entry name" value="YdjA"/>
    <property type="match status" value="1"/>
</dbReference>
<keyword evidence="4 8" id="KW-0288">FMN</keyword>
<proteinExistence type="inferred from homology"/>
<dbReference type="Gene3D" id="3.40.109.10">
    <property type="entry name" value="NADH Oxidase"/>
    <property type="match status" value="1"/>
</dbReference>
<dbReference type="PANTHER" id="PTHR43821:SF1">
    <property type="entry name" value="NAD(P)H NITROREDUCTASE YDJA-RELATED"/>
    <property type="match status" value="1"/>
</dbReference>
<dbReference type="InterPro" id="IPR052530">
    <property type="entry name" value="NAD(P)H_nitroreductase"/>
</dbReference>
<dbReference type="SUPFAM" id="SSF55469">
    <property type="entry name" value="FMN-dependent nitroreductase-like"/>
    <property type="match status" value="1"/>
</dbReference>
<dbReference type="InterPro" id="IPR000415">
    <property type="entry name" value="Nitroreductase-like"/>
</dbReference>
<reference evidence="10 11" key="1">
    <citation type="submission" date="2024-10" db="EMBL/GenBank/DDBJ databases">
        <title>The Natural Products Discovery Center: Release of the First 8490 Sequenced Strains for Exploring Actinobacteria Biosynthetic Diversity.</title>
        <authorList>
            <person name="Kalkreuter E."/>
            <person name="Kautsar S.A."/>
            <person name="Yang D."/>
            <person name="Bader C.D."/>
            <person name="Teijaro C.N."/>
            <person name="Fluegel L."/>
            <person name="Davis C.M."/>
            <person name="Simpson J.R."/>
            <person name="Lauterbach L."/>
            <person name="Steele A.D."/>
            <person name="Gui C."/>
            <person name="Meng S."/>
            <person name="Li G."/>
            <person name="Viehrig K."/>
            <person name="Ye F."/>
            <person name="Su P."/>
            <person name="Kiefer A.F."/>
            <person name="Nichols A."/>
            <person name="Cepeda A.J."/>
            <person name="Yan W."/>
            <person name="Fan B."/>
            <person name="Jiang Y."/>
            <person name="Adhikari A."/>
            <person name="Zheng C.-J."/>
            <person name="Schuster L."/>
            <person name="Cowan T.M."/>
            <person name="Smanski M.J."/>
            <person name="Chevrette M.G."/>
            <person name="De Carvalho L.P.S."/>
            <person name="Shen B."/>
        </authorList>
    </citation>
    <scope>NUCLEOTIDE SEQUENCE [LARGE SCALE GENOMIC DNA]</scope>
    <source>
        <strain evidence="10 11">NPDC020602</strain>
    </source>
</reference>
<evidence type="ECO:0000313" key="10">
    <source>
        <dbReference type="EMBL" id="MFI1719288.1"/>
    </source>
</evidence>
<evidence type="ECO:0000256" key="1">
    <source>
        <dbReference type="ARBA" id="ARBA00001917"/>
    </source>
</evidence>
<dbReference type="PANTHER" id="PTHR43821">
    <property type="entry name" value="NAD(P)H NITROREDUCTASE YDJA-RELATED"/>
    <property type="match status" value="1"/>
</dbReference>
<keyword evidence="11" id="KW-1185">Reference proteome</keyword>
<comment type="similarity">
    <text evidence="2 8">Belongs to the nitroreductase family.</text>
</comment>
<gene>
    <name evidence="10" type="ORF">ACH407_37725</name>
</gene>
<comment type="caution">
    <text evidence="10">The sequence shown here is derived from an EMBL/GenBank/DDBJ whole genome shotgun (WGS) entry which is preliminary data.</text>
</comment>
<dbReference type="RefSeq" id="WP_398714078.1">
    <property type="nucleotide sequence ID" value="NZ_JBIRUI010000033.1"/>
</dbReference>
<evidence type="ECO:0000259" key="9">
    <source>
        <dbReference type="Pfam" id="PF00881"/>
    </source>
</evidence>
<evidence type="ECO:0000256" key="5">
    <source>
        <dbReference type="ARBA" id="ARBA00022857"/>
    </source>
</evidence>